<dbReference type="OrthoDB" id="539213at2759"/>
<keyword evidence="2" id="KW-1185">Reference proteome</keyword>
<dbReference type="PANTHER" id="PTHR24121">
    <property type="entry name" value="NO MECHANORECEPTOR POTENTIAL C, ISOFORM D-RELATED"/>
    <property type="match status" value="1"/>
</dbReference>
<name>A0A9J6CAX5_POLVA</name>
<dbReference type="Gene3D" id="1.25.40.20">
    <property type="entry name" value="Ankyrin repeat-containing domain"/>
    <property type="match status" value="2"/>
</dbReference>
<comment type="caution">
    <text evidence="1">The sequence shown here is derived from an EMBL/GenBank/DDBJ whole genome shotgun (WGS) entry which is preliminary data.</text>
</comment>
<accession>A0A9J6CAX5</accession>
<proteinExistence type="predicted"/>
<sequence length="396" mass="46094">MNKIYVIPYTNNEKCNSKSEIHNWCILNNVEKLKELIDQNTDIYSCDDSKEKISPMTFAMHSKNEALILLLLDIYERDLSALDETEFKKALIAYPKDQTEELLKHCKKEPTSKCVPVLLKNDNQSVPKLVYLSKILENKDDLSLTLIKKLTTKKSFVDLNYKVDDQKNTLLHLAIYYRYWSVFFRLLHNPKVDKKLENSLGQNQLHFAIGSKFSVGFHQLIDLPEYKRWIENPSYIYQAAVSGKRHLFGFILGEFLDLGKTKDEVVNYKFPVNLYFHYPNEIEGNFFHVFAAGKDSEFFTNPVNYKFTKEHYNSKASNGMTMLHILVLNSEMNLKSKINAIKKLCESQPQLLSIKDDEGQLPLHYAAYNDTHGHNLYKILHKLTTKVVVDEKELFS</sequence>
<evidence type="ECO:0000313" key="2">
    <source>
        <dbReference type="Proteomes" id="UP001107558"/>
    </source>
</evidence>
<protein>
    <recommendedName>
        <fullName evidence="3">Ankyrin repeat protein</fullName>
    </recommendedName>
</protein>
<dbReference type="Proteomes" id="UP001107558">
    <property type="component" value="Chromosome 2"/>
</dbReference>
<evidence type="ECO:0000313" key="1">
    <source>
        <dbReference type="EMBL" id="KAG5679061.1"/>
    </source>
</evidence>
<reference evidence="1" key="1">
    <citation type="submission" date="2021-03" db="EMBL/GenBank/DDBJ databases">
        <title>Chromosome level genome of the anhydrobiotic midge Polypedilum vanderplanki.</title>
        <authorList>
            <person name="Yoshida Y."/>
            <person name="Kikawada T."/>
            <person name="Gusev O."/>
        </authorList>
    </citation>
    <scope>NUCLEOTIDE SEQUENCE</scope>
    <source>
        <strain evidence="1">NIAS01</strain>
        <tissue evidence="1">Whole body or cell culture</tissue>
    </source>
</reference>
<dbReference type="SMART" id="SM00248">
    <property type="entry name" value="ANK"/>
    <property type="match status" value="5"/>
</dbReference>
<dbReference type="InterPro" id="IPR036770">
    <property type="entry name" value="Ankyrin_rpt-contain_sf"/>
</dbReference>
<dbReference type="SUPFAM" id="SSF48403">
    <property type="entry name" value="Ankyrin repeat"/>
    <property type="match status" value="1"/>
</dbReference>
<organism evidence="1 2">
    <name type="scientific">Polypedilum vanderplanki</name>
    <name type="common">Sleeping chironomid midge</name>
    <dbReference type="NCBI Taxonomy" id="319348"/>
    <lineage>
        <taxon>Eukaryota</taxon>
        <taxon>Metazoa</taxon>
        <taxon>Ecdysozoa</taxon>
        <taxon>Arthropoda</taxon>
        <taxon>Hexapoda</taxon>
        <taxon>Insecta</taxon>
        <taxon>Pterygota</taxon>
        <taxon>Neoptera</taxon>
        <taxon>Endopterygota</taxon>
        <taxon>Diptera</taxon>
        <taxon>Nematocera</taxon>
        <taxon>Chironomoidea</taxon>
        <taxon>Chironomidae</taxon>
        <taxon>Chironominae</taxon>
        <taxon>Polypedilum</taxon>
        <taxon>Polypedilum</taxon>
    </lineage>
</organism>
<evidence type="ECO:0008006" key="3">
    <source>
        <dbReference type="Google" id="ProtNLM"/>
    </source>
</evidence>
<gene>
    <name evidence="1" type="ORF">PVAND_008658</name>
</gene>
<dbReference type="PANTHER" id="PTHR24121:SF21">
    <property type="entry name" value="ANKYRIN REPEAT FAMILY PROTEIN"/>
    <property type="match status" value="1"/>
</dbReference>
<dbReference type="AlphaFoldDB" id="A0A9J6CAX5"/>
<dbReference type="InterPro" id="IPR002110">
    <property type="entry name" value="Ankyrin_rpt"/>
</dbReference>
<dbReference type="EMBL" id="JADBJN010000002">
    <property type="protein sequence ID" value="KAG5679061.1"/>
    <property type="molecule type" value="Genomic_DNA"/>
</dbReference>